<dbReference type="GO" id="GO:0005847">
    <property type="term" value="C:mRNA cleavage and polyadenylation specificity factor complex"/>
    <property type="evidence" value="ECO:0007669"/>
    <property type="project" value="TreeGrafter"/>
</dbReference>
<feature type="domain" description="Pre-mRNA polyadenylation factor Fip1" evidence="6">
    <location>
        <begin position="233"/>
        <end position="276"/>
    </location>
</feature>
<dbReference type="VEuPathDB" id="FungiDB:TREMEDRAFT_58484"/>
<evidence type="ECO:0000256" key="1">
    <source>
        <dbReference type="ARBA" id="ARBA00004123"/>
    </source>
</evidence>
<evidence type="ECO:0000256" key="4">
    <source>
        <dbReference type="ARBA" id="ARBA00023242"/>
    </source>
</evidence>
<keyword evidence="3" id="KW-0507">mRNA processing</keyword>
<dbReference type="EMBL" id="SDIL01000040">
    <property type="protein sequence ID" value="RXK38875.1"/>
    <property type="molecule type" value="Genomic_DNA"/>
</dbReference>
<feature type="region of interest" description="Disordered" evidence="5">
    <location>
        <begin position="63"/>
        <end position="90"/>
    </location>
</feature>
<feature type="region of interest" description="Disordered" evidence="5">
    <location>
        <begin position="365"/>
        <end position="647"/>
    </location>
</feature>
<feature type="compositionally biased region" description="Basic and acidic residues" evidence="5">
    <location>
        <begin position="510"/>
        <end position="537"/>
    </location>
</feature>
<name>A0A4Q1BM39_TREME</name>
<evidence type="ECO:0000256" key="5">
    <source>
        <dbReference type="SAM" id="MobiDB-lite"/>
    </source>
</evidence>
<keyword evidence="4" id="KW-0539">Nucleus</keyword>
<dbReference type="InParanoid" id="A0A4Q1BM39"/>
<dbReference type="STRING" id="5217.A0A4Q1BM39"/>
<evidence type="ECO:0000313" key="8">
    <source>
        <dbReference type="Proteomes" id="UP000289152"/>
    </source>
</evidence>
<evidence type="ECO:0000259" key="6">
    <source>
        <dbReference type="Pfam" id="PF05182"/>
    </source>
</evidence>
<evidence type="ECO:0000313" key="7">
    <source>
        <dbReference type="EMBL" id="RXK38875.1"/>
    </source>
</evidence>
<feature type="region of interest" description="Disordered" evidence="5">
    <location>
        <begin position="1"/>
        <end position="23"/>
    </location>
</feature>
<evidence type="ECO:0000256" key="2">
    <source>
        <dbReference type="ARBA" id="ARBA00007459"/>
    </source>
</evidence>
<feature type="compositionally biased region" description="Basic and acidic residues" evidence="5">
    <location>
        <begin position="546"/>
        <end position="605"/>
    </location>
</feature>
<feature type="compositionally biased region" description="Low complexity" evidence="5">
    <location>
        <begin position="365"/>
        <end position="378"/>
    </location>
</feature>
<dbReference type="AlphaFoldDB" id="A0A4Q1BM39"/>
<dbReference type="Pfam" id="PF05182">
    <property type="entry name" value="Fip1"/>
    <property type="match status" value="1"/>
</dbReference>
<feature type="compositionally biased region" description="Low complexity" evidence="5">
    <location>
        <begin position="156"/>
        <end position="168"/>
    </location>
</feature>
<dbReference type="OrthoDB" id="1917198at2759"/>
<accession>A0A4Q1BM39</accession>
<dbReference type="Proteomes" id="UP000289152">
    <property type="component" value="Unassembled WGS sequence"/>
</dbReference>
<keyword evidence="8" id="KW-1185">Reference proteome</keyword>
<dbReference type="InterPro" id="IPR051187">
    <property type="entry name" value="Pre-mRNA_3'-end_processing_reg"/>
</dbReference>
<dbReference type="PANTHER" id="PTHR13484">
    <property type="entry name" value="FIP1-LIKE 1 PROTEIN"/>
    <property type="match status" value="1"/>
</dbReference>
<gene>
    <name evidence="7" type="ORF">M231_03824</name>
</gene>
<feature type="compositionally biased region" description="Gly residues" evidence="5">
    <location>
        <begin position="607"/>
        <end position="617"/>
    </location>
</feature>
<dbReference type="InterPro" id="IPR007854">
    <property type="entry name" value="Fip1_dom"/>
</dbReference>
<feature type="region of interest" description="Disordered" evidence="5">
    <location>
        <begin position="150"/>
        <end position="180"/>
    </location>
</feature>
<comment type="subcellular location">
    <subcellularLocation>
        <location evidence="1">Nucleus</location>
    </subcellularLocation>
</comment>
<sequence length="647" mass="70050">MDVEDDDAFLYGDQSPPPEPIEEAVVPPVQAQSSESAQAVKANVSAAMAASLAAYGIDPSTAVAAPVENNEDGGVEEEDLAEDSDSDEDDIKLDFTGQASRLNLRQPQTQTANVVGIGKWAHTSTGQQSTQLNQNKPKPVAILPNQITEYTPSARPGTTPTPSSNNLNPPIPSSGDIGTALTLQPSATNGALVSTGTLPPSGLPPVTAPPSHPKIDPTNPSGVIPSTGQSVYDIDLAQFEGSGQPWRQPGSDVSAWFNYGFDEVTFPKFLRYRAEMEAGRQALSGLNPMNGIPSEMAQLLHIGMGRPDNSNLMGMLPNGMGHMNGMNMGLPGMNMGVNPQQLQMMQQMMAVQGGMGMEGMMGQQALQQPGQQGVGMVPTPNPGNRPRPSITPAVQPESSEDVQVKQEEGEASDNGQDGGSTQGGPTGQRGRGLPRGAAPTRGLRGRGAIPVGPRSGMPVPTGPKAGRFKDKDRATTETNPLDYGDSVSASVRSPSPGKSRSPSPKRKRAREYDSYSEDSRDRSEDERYYERERERSKSKDRRRTRGKENERDRGKDVERDRRDGGRERDRGKDVERDRGKDAEKDRGKDRERDEPRRKERKRDDGTNSGGLGPGGWESGSEEERRLSRRRRSASEEDRHRTRTSKRR</sequence>
<reference evidence="7 8" key="1">
    <citation type="submission" date="2016-06" db="EMBL/GenBank/DDBJ databases">
        <title>Evolution of pathogenesis and genome organization in the Tremellales.</title>
        <authorList>
            <person name="Cuomo C."/>
            <person name="Litvintseva A."/>
            <person name="Heitman J."/>
            <person name="Chen Y."/>
            <person name="Sun S."/>
            <person name="Springer D."/>
            <person name="Dromer F."/>
            <person name="Young S."/>
            <person name="Zeng Q."/>
            <person name="Chapman S."/>
            <person name="Gujja S."/>
            <person name="Saif S."/>
            <person name="Birren B."/>
        </authorList>
    </citation>
    <scope>NUCLEOTIDE SEQUENCE [LARGE SCALE GENOMIC DNA]</scope>
    <source>
        <strain evidence="7 8">ATCC 28783</strain>
    </source>
</reference>
<proteinExistence type="inferred from homology"/>
<feature type="compositionally biased region" description="Gly residues" evidence="5">
    <location>
        <begin position="416"/>
        <end position="430"/>
    </location>
</feature>
<organism evidence="7 8">
    <name type="scientific">Tremella mesenterica</name>
    <name type="common">Jelly fungus</name>
    <dbReference type="NCBI Taxonomy" id="5217"/>
    <lineage>
        <taxon>Eukaryota</taxon>
        <taxon>Fungi</taxon>
        <taxon>Dikarya</taxon>
        <taxon>Basidiomycota</taxon>
        <taxon>Agaricomycotina</taxon>
        <taxon>Tremellomycetes</taxon>
        <taxon>Tremellales</taxon>
        <taxon>Tremellaceae</taxon>
        <taxon>Tremella</taxon>
    </lineage>
</organism>
<comment type="similarity">
    <text evidence="2">Belongs to the FIP1 family.</text>
</comment>
<comment type="caution">
    <text evidence="7">The sequence shown here is derived from an EMBL/GenBank/DDBJ whole genome shotgun (WGS) entry which is preliminary data.</text>
</comment>
<feature type="compositionally biased region" description="Low complexity" evidence="5">
    <location>
        <begin position="492"/>
        <end position="502"/>
    </location>
</feature>
<dbReference type="PANTHER" id="PTHR13484:SF0">
    <property type="entry name" value="PRE-MRNA 3'-END-PROCESSING FACTOR FIP1"/>
    <property type="match status" value="1"/>
</dbReference>
<feature type="compositionally biased region" description="Acidic residues" evidence="5">
    <location>
        <begin position="69"/>
        <end position="90"/>
    </location>
</feature>
<dbReference type="GO" id="GO:0006397">
    <property type="term" value="P:mRNA processing"/>
    <property type="evidence" value="ECO:0007669"/>
    <property type="project" value="UniProtKB-KW"/>
</dbReference>
<protein>
    <recommendedName>
        <fullName evidence="6">Pre-mRNA polyadenylation factor Fip1 domain-containing protein</fullName>
    </recommendedName>
</protein>
<evidence type="ECO:0000256" key="3">
    <source>
        <dbReference type="ARBA" id="ARBA00022664"/>
    </source>
</evidence>